<dbReference type="Proteomes" id="UP001177023">
    <property type="component" value="Unassembled WGS sequence"/>
</dbReference>
<protein>
    <recommendedName>
        <fullName evidence="3">Protein kinase domain-containing protein</fullName>
    </recommendedName>
</protein>
<dbReference type="PROSITE" id="PS50011">
    <property type="entry name" value="PROTEIN_KINASE_DOM"/>
    <property type="match status" value="1"/>
</dbReference>
<dbReference type="GO" id="GO:0010506">
    <property type="term" value="P:regulation of autophagy"/>
    <property type="evidence" value="ECO:0007669"/>
    <property type="project" value="InterPro"/>
</dbReference>
<accession>A0AA36G740</accession>
<feature type="region of interest" description="Disordered" evidence="2">
    <location>
        <begin position="302"/>
        <end position="327"/>
    </location>
</feature>
<feature type="non-terminal residue" evidence="4">
    <location>
        <position position="1"/>
    </location>
</feature>
<dbReference type="GO" id="GO:0006914">
    <property type="term" value="P:autophagy"/>
    <property type="evidence" value="ECO:0007669"/>
    <property type="project" value="UniProtKB-ARBA"/>
</dbReference>
<dbReference type="SUPFAM" id="SSF56112">
    <property type="entry name" value="Protein kinase-like (PK-like)"/>
    <property type="match status" value="1"/>
</dbReference>
<dbReference type="InterPro" id="IPR011009">
    <property type="entry name" value="Kinase-like_dom_sf"/>
</dbReference>
<dbReference type="PANTHER" id="PTHR24348">
    <property type="entry name" value="SERINE/THREONINE-PROTEIN KINASE UNC-51-RELATED"/>
    <property type="match status" value="1"/>
</dbReference>
<proteinExistence type="predicted"/>
<dbReference type="Gene3D" id="1.10.510.10">
    <property type="entry name" value="Transferase(Phosphotransferase) domain 1"/>
    <property type="match status" value="1"/>
</dbReference>
<name>A0AA36G740_9BILA</name>
<dbReference type="GO" id="GO:0005737">
    <property type="term" value="C:cytoplasm"/>
    <property type="evidence" value="ECO:0007669"/>
    <property type="project" value="TreeGrafter"/>
</dbReference>
<keyword evidence="5" id="KW-1185">Reference proteome</keyword>
<evidence type="ECO:0000313" key="5">
    <source>
        <dbReference type="Proteomes" id="UP001177023"/>
    </source>
</evidence>
<dbReference type="Pfam" id="PF16493">
    <property type="entry name" value="Meis_PKNOX_N"/>
    <property type="match status" value="1"/>
</dbReference>
<dbReference type="Pfam" id="PF00069">
    <property type="entry name" value="Pkinase"/>
    <property type="match status" value="1"/>
</dbReference>
<comment type="caution">
    <text evidence="4">The sequence shown here is derived from an EMBL/GenBank/DDBJ whole genome shotgun (WGS) entry which is preliminary data.</text>
</comment>
<evidence type="ECO:0000256" key="2">
    <source>
        <dbReference type="SAM" id="MobiDB-lite"/>
    </source>
</evidence>
<feature type="domain" description="Protein kinase" evidence="3">
    <location>
        <begin position="2"/>
        <end position="252"/>
    </location>
</feature>
<feature type="compositionally biased region" description="Basic and acidic residues" evidence="2">
    <location>
        <begin position="302"/>
        <end position="317"/>
    </location>
</feature>
<dbReference type="GO" id="GO:0004674">
    <property type="term" value="F:protein serine/threonine kinase activity"/>
    <property type="evidence" value="ECO:0007669"/>
    <property type="project" value="InterPro"/>
</dbReference>
<dbReference type="InterPro" id="IPR000719">
    <property type="entry name" value="Prot_kinase_dom"/>
</dbReference>
<sequence>MVNYGELISSGSFGTVYHWENDKISFAVKLLKNQKLYNAYLAEMDTLKKLTHQNIVEYKDMPPGFEPAPGDLLIFLEYCAHHSLHDVILSTKYVYQLENVQMWLYDLFCGLYYLKTEHSAVHQDIKPLNLLVSGDFLLKIGDFGTLKILEPAEKYPPIPVGTKNYMAPEYLNVAANPLSAEHFYKADVYGAGVVLWEMITRSEAPAATDDRVLAVGQHVPEALREVLSRCLEKDFKTRAISEEICRNIAEYGKKSVKLGNYGVPCGELPTTSTVIYEESRTPERSAEEKDEAQKLIQNALSEMKKSRARRESAEDQGRISTPPGEMHPADIETMAKIRGHPMFPVLKLFTEKVESATYEMKSSVFKLTDVEALFVELEAQGASPRTEDLELDRLVWDAIYVMRLHLAELARVAKLAEDFRANFSASLKKRVNHETLIGVINESDEEASTSDGESNSRSSLRDHPANTTVAMMNTPHGTLSIPLTLPPINHHLSADSYDLGSPAGKRTRFDFDSVVSHGSSGFMERLGSSRDL</sequence>
<dbReference type="InterPro" id="IPR045269">
    <property type="entry name" value="Atg1-like"/>
</dbReference>
<evidence type="ECO:0000256" key="1">
    <source>
        <dbReference type="ARBA" id="ARBA00023242"/>
    </source>
</evidence>
<feature type="compositionally biased region" description="Polar residues" evidence="2">
    <location>
        <begin position="449"/>
        <end position="458"/>
    </location>
</feature>
<dbReference type="AlphaFoldDB" id="A0AA36G740"/>
<feature type="region of interest" description="Disordered" evidence="2">
    <location>
        <begin position="442"/>
        <end position="464"/>
    </location>
</feature>
<keyword evidence="1" id="KW-0539">Nucleus</keyword>
<dbReference type="InterPro" id="IPR032453">
    <property type="entry name" value="PKNOX/Meis_N"/>
</dbReference>
<dbReference type="SMART" id="SM00220">
    <property type="entry name" value="S_TKc"/>
    <property type="match status" value="1"/>
</dbReference>
<evidence type="ECO:0000313" key="4">
    <source>
        <dbReference type="EMBL" id="CAJ0575133.1"/>
    </source>
</evidence>
<gene>
    <name evidence="4" type="ORF">MSPICULIGERA_LOCUS13449</name>
</gene>
<dbReference type="EMBL" id="CATQJA010002636">
    <property type="protein sequence ID" value="CAJ0575133.1"/>
    <property type="molecule type" value="Genomic_DNA"/>
</dbReference>
<evidence type="ECO:0000259" key="3">
    <source>
        <dbReference type="PROSITE" id="PS50011"/>
    </source>
</evidence>
<organism evidence="4 5">
    <name type="scientific">Mesorhabditis spiculigera</name>
    <dbReference type="NCBI Taxonomy" id="96644"/>
    <lineage>
        <taxon>Eukaryota</taxon>
        <taxon>Metazoa</taxon>
        <taxon>Ecdysozoa</taxon>
        <taxon>Nematoda</taxon>
        <taxon>Chromadorea</taxon>
        <taxon>Rhabditida</taxon>
        <taxon>Rhabditina</taxon>
        <taxon>Rhabditomorpha</taxon>
        <taxon>Rhabditoidea</taxon>
        <taxon>Rhabditidae</taxon>
        <taxon>Mesorhabditinae</taxon>
        <taxon>Mesorhabditis</taxon>
    </lineage>
</organism>
<dbReference type="GO" id="GO:0005524">
    <property type="term" value="F:ATP binding"/>
    <property type="evidence" value="ECO:0007669"/>
    <property type="project" value="InterPro"/>
</dbReference>
<reference evidence="4" key="1">
    <citation type="submission" date="2023-06" db="EMBL/GenBank/DDBJ databases">
        <authorList>
            <person name="Delattre M."/>
        </authorList>
    </citation>
    <scope>NUCLEOTIDE SEQUENCE</scope>
    <source>
        <strain evidence="4">AF72</strain>
    </source>
</reference>